<feature type="domain" description="Cupin type-2" evidence="1">
    <location>
        <begin position="77"/>
        <end position="144"/>
    </location>
</feature>
<evidence type="ECO:0000313" key="2">
    <source>
        <dbReference type="EMBL" id="MDU8886824.1"/>
    </source>
</evidence>
<organism evidence="2 3">
    <name type="scientific">Gilvirhabdus luticola</name>
    <dbReference type="NCBI Taxonomy" id="3079858"/>
    <lineage>
        <taxon>Bacteria</taxon>
        <taxon>Pseudomonadati</taxon>
        <taxon>Bacteroidota</taxon>
        <taxon>Flavobacteriia</taxon>
        <taxon>Flavobacteriales</taxon>
        <taxon>Flavobacteriaceae</taxon>
        <taxon>Gilvirhabdus</taxon>
    </lineage>
</organism>
<evidence type="ECO:0000259" key="1">
    <source>
        <dbReference type="Pfam" id="PF07883"/>
    </source>
</evidence>
<dbReference type="InterPro" id="IPR013096">
    <property type="entry name" value="Cupin_2"/>
</dbReference>
<accession>A0ABU3U8T4</accession>
<gene>
    <name evidence="2" type="ORF">RXV94_11685</name>
</gene>
<dbReference type="Proteomes" id="UP001268651">
    <property type="component" value="Unassembled WGS sequence"/>
</dbReference>
<dbReference type="InterPro" id="IPR011051">
    <property type="entry name" value="RmlC_Cupin_sf"/>
</dbReference>
<name>A0ABU3U8T4_9FLAO</name>
<dbReference type="SUPFAM" id="SSF51182">
    <property type="entry name" value="RmlC-like cupins"/>
    <property type="match status" value="1"/>
</dbReference>
<protein>
    <submittedName>
        <fullName evidence="2">Cupin domain-containing protein</fullName>
    </submittedName>
</protein>
<evidence type="ECO:0000313" key="3">
    <source>
        <dbReference type="Proteomes" id="UP001268651"/>
    </source>
</evidence>
<sequence length="159" mass="17683">MKNTKLKEYKRNIITLVFVFLAIGLNAQSNGLSDKESSIATTIDNKDLKWLPAPDFFPDCSFTILHGDISKPNLDFFFKIEPNTEVVNHTHNSPERMILISGDLEVQYQGEKPILLKAGSYAYGPAGKPHKAKCLDNGPCVLFVAMVDPFDAVPVTKKE</sequence>
<dbReference type="Pfam" id="PF07883">
    <property type="entry name" value="Cupin_2"/>
    <property type="match status" value="1"/>
</dbReference>
<dbReference type="InterPro" id="IPR014710">
    <property type="entry name" value="RmlC-like_jellyroll"/>
</dbReference>
<dbReference type="EMBL" id="JAWHTF010000007">
    <property type="protein sequence ID" value="MDU8886824.1"/>
    <property type="molecule type" value="Genomic_DNA"/>
</dbReference>
<comment type="caution">
    <text evidence="2">The sequence shown here is derived from an EMBL/GenBank/DDBJ whole genome shotgun (WGS) entry which is preliminary data.</text>
</comment>
<keyword evidence="3" id="KW-1185">Reference proteome</keyword>
<dbReference type="Gene3D" id="2.60.120.10">
    <property type="entry name" value="Jelly Rolls"/>
    <property type="match status" value="1"/>
</dbReference>
<dbReference type="RefSeq" id="WP_316662923.1">
    <property type="nucleotide sequence ID" value="NZ_JAWHTF010000007.1"/>
</dbReference>
<reference evidence="2 3" key="1">
    <citation type="submission" date="2023-10" db="EMBL/GenBank/DDBJ databases">
        <title>Marimonas sp. nov. isolated from tidal mud flat.</title>
        <authorList>
            <person name="Jaincy N.J."/>
            <person name="Srinivasan S."/>
            <person name="Lee S.-S."/>
        </authorList>
    </citation>
    <scope>NUCLEOTIDE SEQUENCE [LARGE SCALE GENOMIC DNA]</scope>
    <source>
        <strain evidence="2 3">MJ-SS3</strain>
    </source>
</reference>
<proteinExistence type="predicted"/>